<organism evidence="1 2">
    <name type="scientific">Rhododendron molle</name>
    <name type="common">Chinese azalea</name>
    <name type="synonym">Azalea mollis</name>
    <dbReference type="NCBI Taxonomy" id="49168"/>
    <lineage>
        <taxon>Eukaryota</taxon>
        <taxon>Viridiplantae</taxon>
        <taxon>Streptophyta</taxon>
        <taxon>Embryophyta</taxon>
        <taxon>Tracheophyta</taxon>
        <taxon>Spermatophyta</taxon>
        <taxon>Magnoliopsida</taxon>
        <taxon>eudicotyledons</taxon>
        <taxon>Gunneridae</taxon>
        <taxon>Pentapetalae</taxon>
        <taxon>asterids</taxon>
        <taxon>Ericales</taxon>
        <taxon>Ericaceae</taxon>
        <taxon>Ericoideae</taxon>
        <taxon>Rhodoreae</taxon>
        <taxon>Rhododendron</taxon>
    </lineage>
</organism>
<accession>A0ACC0PK71</accession>
<dbReference type="EMBL" id="CM046390">
    <property type="protein sequence ID" value="KAI8565860.1"/>
    <property type="molecule type" value="Genomic_DNA"/>
</dbReference>
<sequence>MLRERDLTMEANMKELVERGDIQKMFEIEVDRLFWLKELKNTHGRFASLLAVHWKRDKMGQGQYCHFIRRLWGPKAKTTSF</sequence>
<evidence type="ECO:0000313" key="1">
    <source>
        <dbReference type="EMBL" id="KAI8565860.1"/>
    </source>
</evidence>
<reference evidence="1" key="1">
    <citation type="submission" date="2022-02" db="EMBL/GenBank/DDBJ databases">
        <title>Plant Genome Project.</title>
        <authorList>
            <person name="Zhang R.-G."/>
        </authorList>
    </citation>
    <scope>NUCLEOTIDE SEQUENCE</scope>
    <source>
        <strain evidence="1">AT1</strain>
    </source>
</reference>
<protein>
    <submittedName>
        <fullName evidence="1">Uncharacterized protein</fullName>
    </submittedName>
</protein>
<name>A0ACC0PK71_RHOML</name>
<evidence type="ECO:0000313" key="2">
    <source>
        <dbReference type="Proteomes" id="UP001062846"/>
    </source>
</evidence>
<comment type="caution">
    <text evidence="1">The sequence shown here is derived from an EMBL/GenBank/DDBJ whole genome shotgun (WGS) entry which is preliminary data.</text>
</comment>
<keyword evidence="2" id="KW-1185">Reference proteome</keyword>
<gene>
    <name evidence="1" type="ORF">RHMOL_Rhmol03G0293700</name>
</gene>
<proteinExistence type="predicted"/>
<dbReference type="Proteomes" id="UP001062846">
    <property type="component" value="Chromosome 3"/>
</dbReference>